<keyword evidence="3" id="KW-0804">Transcription</keyword>
<evidence type="ECO:0000313" key="5">
    <source>
        <dbReference type="EMBL" id="ATL49172.1"/>
    </source>
</evidence>
<accession>A0A291QZ61</accession>
<protein>
    <submittedName>
        <fullName evidence="5">AraC family transcriptional regulator</fullName>
    </submittedName>
</protein>
<dbReference type="PANTHER" id="PTHR43280">
    <property type="entry name" value="ARAC-FAMILY TRANSCRIPTIONAL REGULATOR"/>
    <property type="match status" value="1"/>
</dbReference>
<feature type="domain" description="HTH araC/xylS-type" evidence="4">
    <location>
        <begin position="62"/>
        <end position="168"/>
    </location>
</feature>
<dbReference type="Gene3D" id="1.10.10.60">
    <property type="entry name" value="Homeodomain-like"/>
    <property type="match status" value="1"/>
</dbReference>
<proteinExistence type="predicted"/>
<dbReference type="RefSeq" id="WP_098195540.1">
    <property type="nucleotide sequence ID" value="NZ_CP023777.1"/>
</dbReference>
<dbReference type="InterPro" id="IPR009057">
    <property type="entry name" value="Homeodomain-like_sf"/>
</dbReference>
<dbReference type="GO" id="GO:0043565">
    <property type="term" value="F:sequence-specific DNA binding"/>
    <property type="evidence" value="ECO:0007669"/>
    <property type="project" value="InterPro"/>
</dbReference>
<evidence type="ECO:0000313" key="6">
    <source>
        <dbReference type="Proteomes" id="UP000220133"/>
    </source>
</evidence>
<evidence type="ECO:0000256" key="3">
    <source>
        <dbReference type="ARBA" id="ARBA00023163"/>
    </source>
</evidence>
<dbReference type="KEGG" id="cbae:COR50_19435"/>
<dbReference type="PROSITE" id="PS01124">
    <property type="entry name" value="HTH_ARAC_FAMILY_2"/>
    <property type="match status" value="1"/>
</dbReference>
<dbReference type="AlphaFoldDB" id="A0A291QZ61"/>
<dbReference type="EMBL" id="CP023777">
    <property type="protein sequence ID" value="ATL49172.1"/>
    <property type="molecule type" value="Genomic_DNA"/>
</dbReference>
<dbReference type="PRINTS" id="PR00032">
    <property type="entry name" value="HTHARAC"/>
</dbReference>
<sequence>MRSLEFKSDVHSIDYLVPGLPRRDINRERRSSIHGFPVYIRKKDRHMILPNYISNRQAEITTSFMNLMEEHLSELQQLKAEKRFSVKDFAKMLYIQARHLTNTITLTTGKSPCEWMESRIIEEASRMLKETKMPVADIGNRFGFSDPSNFTKFFKGMVGITPLNFRKHVELAKI</sequence>
<evidence type="ECO:0000256" key="2">
    <source>
        <dbReference type="ARBA" id="ARBA00023125"/>
    </source>
</evidence>
<organism evidence="5 6">
    <name type="scientific">Chitinophaga caeni</name>
    <dbReference type="NCBI Taxonomy" id="2029983"/>
    <lineage>
        <taxon>Bacteria</taxon>
        <taxon>Pseudomonadati</taxon>
        <taxon>Bacteroidota</taxon>
        <taxon>Chitinophagia</taxon>
        <taxon>Chitinophagales</taxon>
        <taxon>Chitinophagaceae</taxon>
        <taxon>Chitinophaga</taxon>
    </lineage>
</organism>
<dbReference type="PANTHER" id="PTHR43280:SF32">
    <property type="entry name" value="TRANSCRIPTIONAL REGULATORY PROTEIN"/>
    <property type="match status" value="1"/>
</dbReference>
<dbReference type="GO" id="GO:0003700">
    <property type="term" value="F:DNA-binding transcription factor activity"/>
    <property type="evidence" value="ECO:0007669"/>
    <property type="project" value="InterPro"/>
</dbReference>
<keyword evidence="2" id="KW-0238">DNA-binding</keyword>
<dbReference type="OrthoDB" id="956952at2"/>
<dbReference type="InterPro" id="IPR018060">
    <property type="entry name" value="HTH_AraC"/>
</dbReference>
<dbReference type="Pfam" id="PF12833">
    <property type="entry name" value="HTH_18"/>
    <property type="match status" value="1"/>
</dbReference>
<dbReference type="SUPFAM" id="SSF46689">
    <property type="entry name" value="Homeodomain-like"/>
    <property type="match status" value="1"/>
</dbReference>
<keyword evidence="6" id="KW-1185">Reference proteome</keyword>
<evidence type="ECO:0000259" key="4">
    <source>
        <dbReference type="PROSITE" id="PS01124"/>
    </source>
</evidence>
<dbReference type="Proteomes" id="UP000220133">
    <property type="component" value="Chromosome"/>
</dbReference>
<name>A0A291QZ61_9BACT</name>
<dbReference type="SMART" id="SM00342">
    <property type="entry name" value="HTH_ARAC"/>
    <property type="match status" value="1"/>
</dbReference>
<reference evidence="5 6" key="1">
    <citation type="submission" date="2017-10" db="EMBL/GenBank/DDBJ databases">
        <title>Paenichitinophaga pekingensis gen. nov., sp. nov., isolated from activated sludge.</title>
        <authorList>
            <person name="Jin D."/>
            <person name="Kong X."/>
            <person name="Deng Y."/>
            <person name="Bai Z."/>
        </authorList>
    </citation>
    <scope>NUCLEOTIDE SEQUENCE [LARGE SCALE GENOMIC DNA]</scope>
    <source>
        <strain evidence="5 6">13</strain>
    </source>
</reference>
<dbReference type="InterPro" id="IPR020449">
    <property type="entry name" value="Tscrpt_reg_AraC-type_HTH"/>
</dbReference>
<keyword evidence="1" id="KW-0805">Transcription regulation</keyword>
<evidence type="ECO:0000256" key="1">
    <source>
        <dbReference type="ARBA" id="ARBA00023015"/>
    </source>
</evidence>
<gene>
    <name evidence="5" type="ORF">COR50_19435</name>
</gene>